<organism evidence="2 3">
    <name type="scientific">Vanilla planifolia</name>
    <name type="common">Vanilla</name>
    <dbReference type="NCBI Taxonomy" id="51239"/>
    <lineage>
        <taxon>Eukaryota</taxon>
        <taxon>Viridiplantae</taxon>
        <taxon>Streptophyta</taxon>
        <taxon>Embryophyta</taxon>
        <taxon>Tracheophyta</taxon>
        <taxon>Spermatophyta</taxon>
        <taxon>Magnoliopsida</taxon>
        <taxon>Liliopsida</taxon>
        <taxon>Asparagales</taxon>
        <taxon>Orchidaceae</taxon>
        <taxon>Vanilloideae</taxon>
        <taxon>Vanilleae</taxon>
        <taxon>Vanilla</taxon>
    </lineage>
</organism>
<comment type="caution">
    <text evidence="2">The sequence shown here is derived from an EMBL/GenBank/DDBJ whole genome shotgun (WGS) entry which is preliminary data.</text>
</comment>
<feature type="compositionally biased region" description="Gly residues" evidence="1">
    <location>
        <begin position="67"/>
        <end position="92"/>
    </location>
</feature>
<name>A0A835V6G2_VANPL</name>
<dbReference type="InterPro" id="IPR012677">
    <property type="entry name" value="Nucleotide-bd_a/b_plait_sf"/>
</dbReference>
<evidence type="ECO:0000256" key="1">
    <source>
        <dbReference type="SAM" id="MobiDB-lite"/>
    </source>
</evidence>
<dbReference type="EMBL" id="JADCNM010000004">
    <property type="protein sequence ID" value="KAG0487147.1"/>
    <property type="molecule type" value="Genomic_DNA"/>
</dbReference>
<accession>A0A835V6G2</accession>
<dbReference type="InterPro" id="IPR035979">
    <property type="entry name" value="RBD_domain_sf"/>
</dbReference>
<proteinExistence type="predicted"/>
<protein>
    <submittedName>
        <fullName evidence="2">Uncharacterized protein</fullName>
    </submittedName>
</protein>
<dbReference type="SUPFAM" id="SSF54928">
    <property type="entry name" value="RNA-binding domain, RBD"/>
    <property type="match status" value="1"/>
</dbReference>
<evidence type="ECO:0000313" key="2">
    <source>
        <dbReference type="EMBL" id="KAG0487147.1"/>
    </source>
</evidence>
<dbReference type="Gene3D" id="3.30.70.330">
    <property type="match status" value="1"/>
</dbReference>
<sequence length="118" mass="12715">MVELSKVGSWRYMVKKLLGKQHLLSIIAYIIFVDGKAFSKALKLNGYDFGDYTITVEEARPKADINKGGGRDGGWSGGGGGVRDGGWSGSRGGGRDGGKRRRGSRDTSQVKKTTFVDD</sequence>
<dbReference type="AlphaFoldDB" id="A0A835V6G2"/>
<reference evidence="2 3" key="1">
    <citation type="journal article" date="2020" name="Nat. Food">
        <title>A phased Vanilla planifolia genome enables genetic improvement of flavour and production.</title>
        <authorList>
            <person name="Hasing T."/>
            <person name="Tang H."/>
            <person name="Brym M."/>
            <person name="Khazi F."/>
            <person name="Huang T."/>
            <person name="Chambers A.H."/>
        </authorList>
    </citation>
    <scope>NUCLEOTIDE SEQUENCE [LARGE SCALE GENOMIC DNA]</scope>
    <source>
        <tissue evidence="2">Leaf</tissue>
    </source>
</reference>
<evidence type="ECO:0000313" key="3">
    <source>
        <dbReference type="Proteomes" id="UP000639772"/>
    </source>
</evidence>
<dbReference type="GO" id="GO:0003676">
    <property type="term" value="F:nucleic acid binding"/>
    <property type="evidence" value="ECO:0007669"/>
    <property type="project" value="InterPro"/>
</dbReference>
<gene>
    <name evidence="2" type="ORF">HPP92_009242</name>
</gene>
<dbReference type="Proteomes" id="UP000639772">
    <property type="component" value="Unassembled WGS sequence"/>
</dbReference>
<feature type="region of interest" description="Disordered" evidence="1">
    <location>
        <begin position="63"/>
        <end position="118"/>
    </location>
</feature>